<name>A0A846X5P5_9ACTN</name>
<dbReference type="GO" id="GO:0005524">
    <property type="term" value="F:ATP binding"/>
    <property type="evidence" value="ECO:0007669"/>
    <property type="project" value="UniProtKB-KW"/>
</dbReference>
<accession>A0A846X5P5</accession>
<dbReference type="SUPFAM" id="SSF52540">
    <property type="entry name" value="P-loop containing nucleoside triphosphate hydrolases"/>
    <property type="match status" value="1"/>
</dbReference>
<dbReference type="Pfam" id="PF13191">
    <property type="entry name" value="AAA_16"/>
    <property type="match status" value="1"/>
</dbReference>
<dbReference type="AlphaFoldDB" id="A0A846X5P5"/>
<dbReference type="RefSeq" id="WP_168546507.1">
    <property type="nucleotide sequence ID" value="NZ_BAAAKS010000074.1"/>
</dbReference>
<comment type="caution">
    <text evidence="3">The sequence shown here is derived from an EMBL/GenBank/DDBJ whole genome shotgun (WGS) entry which is preliminary data.</text>
</comment>
<evidence type="ECO:0000313" key="3">
    <source>
        <dbReference type="EMBL" id="NKY19512.1"/>
    </source>
</evidence>
<reference evidence="3 4" key="1">
    <citation type="submission" date="2020-04" db="EMBL/GenBank/DDBJ databases">
        <title>MicrobeNet Type strains.</title>
        <authorList>
            <person name="Nicholson A.C."/>
        </authorList>
    </citation>
    <scope>NUCLEOTIDE SEQUENCE [LARGE SCALE GENOMIC DNA]</scope>
    <source>
        <strain evidence="3 4">DSM 44113</strain>
    </source>
</reference>
<evidence type="ECO:0000256" key="1">
    <source>
        <dbReference type="SAM" id="MobiDB-lite"/>
    </source>
</evidence>
<evidence type="ECO:0000259" key="2">
    <source>
        <dbReference type="Pfam" id="PF13191"/>
    </source>
</evidence>
<organism evidence="3 4">
    <name type="scientific">Tsukamurella spumae</name>
    <dbReference type="NCBI Taxonomy" id="44753"/>
    <lineage>
        <taxon>Bacteria</taxon>
        <taxon>Bacillati</taxon>
        <taxon>Actinomycetota</taxon>
        <taxon>Actinomycetes</taxon>
        <taxon>Mycobacteriales</taxon>
        <taxon>Tsukamurellaceae</taxon>
        <taxon>Tsukamurella</taxon>
    </lineage>
</organism>
<dbReference type="PANTHER" id="PTHR34301">
    <property type="entry name" value="DNA-BINDING PROTEIN-RELATED"/>
    <property type="match status" value="1"/>
</dbReference>
<evidence type="ECO:0000313" key="4">
    <source>
        <dbReference type="Proteomes" id="UP000582646"/>
    </source>
</evidence>
<keyword evidence="3" id="KW-0067">ATP-binding</keyword>
<sequence length="448" mass="48238">MPQPSPYTPGQVAHHVPGRDEQLADYRERLDFMAATQSLVPVIRVDQGPRGLGKTSMMRAAERLAAQQFQALTVWVVAGEQRSLLSSIAVAAERAIARQVSGKESSSRARLSERTTLKFGLSVPGIGSAEATVAPRPKAAQNQPVDARDVEDLLDEVHQQARDKRPGGVVIFVDEIQEADAASLRTLSYAWQNLQAERADLPVALFTAGLPTSAVVINDAVTNAERFDYRTLGGLDPSASAVALAGPAHQLGVQWDQDALQEAVQRAEGYPHTLQLIGKHTWNAASRPDPGGTITRQHLEVGQQKVDADMRQMFRNRLDRARTPQQREFVQAMAELGDGAIARSAIAERLGKPSTSLSYVRDQLLTSGVITEAGYGSVMFGLPGFAEYIRTERAAEGERALPRSAAWRGATQQHFGRTDGRGNADGVPPPARRAPGASGPSRTTGPAL</sequence>
<feature type="domain" description="Orc1-like AAA ATPase" evidence="2">
    <location>
        <begin position="16"/>
        <end position="196"/>
    </location>
</feature>
<proteinExistence type="predicted"/>
<dbReference type="Proteomes" id="UP000582646">
    <property type="component" value="Unassembled WGS sequence"/>
</dbReference>
<gene>
    <name evidence="3" type="ORF">HF999_14185</name>
</gene>
<dbReference type="EMBL" id="JAAXOQ010000018">
    <property type="protein sequence ID" value="NKY19512.1"/>
    <property type="molecule type" value="Genomic_DNA"/>
</dbReference>
<protein>
    <submittedName>
        <fullName evidence="3">ATP-binding protein</fullName>
    </submittedName>
</protein>
<dbReference type="PANTHER" id="PTHR34301:SF8">
    <property type="entry name" value="ATPASE DOMAIN-CONTAINING PROTEIN"/>
    <property type="match status" value="1"/>
</dbReference>
<dbReference type="InterPro" id="IPR041664">
    <property type="entry name" value="AAA_16"/>
</dbReference>
<feature type="compositionally biased region" description="Low complexity" evidence="1">
    <location>
        <begin position="433"/>
        <end position="442"/>
    </location>
</feature>
<feature type="region of interest" description="Disordered" evidence="1">
    <location>
        <begin position="400"/>
        <end position="448"/>
    </location>
</feature>
<keyword evidence="3" id="KW-0547">Nucleotide-binding</keyword>
<keyword evidence="4" id="KW-1185">Reference proteome</keyword>
<dbReference type="InterPro" id="IPR027417">
    <property type="entry name" value="P-loop_NTPase"/>
</dbReference>
<dbReference type="Gene3D" id="3.40.50.300">
    <property type="entry name" value="P-loop containing nucleotide triphosphate hydrolases"/>
    <property type="match status" value="1"/>
</dbReference>